<dbReference type="Gene3D" id="3.40.50.300">
    <property type="entry name" value="P-loop containing nucleotide triphosphate hydrolases"/>
    <property type="match status" value="1"/>
</dbReference>
<dbReference type="HOGENOM" id="CLU_430678_0_0_9"/>
<evidence type="ECO:0000256" key="3">
    <source>
        <dbReference type="ARBA" id="ARBA00022679"/>
    </source>
</evidence>
<keyword evidence="2" id="KW-0639">Primosome</keyword>
<reference evidence="9 10" key="2">
    <citation type="submission" date="2009-02" db="EMBL/GenBank/DDBJ databases">
        <title>Draft genome sequence of Clostridium methylpentosum (DSM 5476).</title>
        <authorList>
            <person name="Sudarsanam P."/>
            <person name="Ley R."/>
            <person name="Guruge J."/>
            <person name="Turnbaugh P.J."/>
            <person name="Mahowald M."/>
            <person name="Liep D."/>
            <person name="Gordon J."/>
        </authorList>
    </citation>
    <scope>NUCLEOTIDE SEQUENCE [LARGE SCALE GENOMIC DNA]</scope>
    <source>
        <strain evidence="9 10">DSM 5476</strain>
    </source>
</reference>
<comment type="caution">
    <text evidence="9">The sequence shown here is derived from an EMBL/GenBank/DDBJ whole genome shotgun (WGS) entry which is preliminary data.</text>
</comment>
<dbReference type="GO" id="GO:0005524">
    <property type="term" value="F:ATP binding"/>
    <property type="evidence" value="ECO:0007669"/>
    <property type="project" value="InterPro"/>
</dbReference>
<dbReference type="InterPro" id="IPR027417">
    <property type="entry name" value="P-loop_NTPase"/>
</dbReference>
<keyword evidence="1" id="KW-0240">DNA-directed RNA polymerase</keyword>
<dbReference type="GO" id="GO:0000428">
    <property type="term" value="C:DNA-directed RNA polymerase complex"/>
    <property type="evidence" value="ECO:0007669"/>
    <property type="project" value="UniProtKB-KW"/>
</dbReference>
<dbReference type="SUPFAM" id="SSF57783">
    <property type="entry name" value="Zinc beta-ribbon"/>
    <property type="match status" value="1"/>
</dbReference>
<dbReference type="GO" id="GO:0016779">
    <property type="term" value="F:nucleotidyltransferase activity"/>
    <property type="evidence" value="ECO:0007669"/>
    <property type="project" value="UniProtKB-KW"/>
</dbReference>
<dbReference type="eggNOG" id="COG0305">
    <property type="taxonomic scope" value="Bacteria"/>
</dbReference>
<dbReference type="EMBL" id="ACEC01000060">
    <property type="protein sequence ID" value="EEG30611.1"/>
    <property type="molecule type" value="Genomic_DNA"/>
</dbReference>
<evidence type="ECO:0000313" key="10">
    <source>
        <dbReference type="Proteomes" id="UP000003340"/>
    </source>
</evidence>
<evidence type="ECO:0000259" key="8">
    <source>
        <dbReference type="PROSITE" id="PS51199"/>
    </source>
</evidence>
<dbReference type="Gene3D" id="3.40.1360.10">
    <property type="match status" value="1"/>
</dbReference>
<keyword evidence="10" id="KW-1185">Reference proteome</keyword>
<evidence type="ECO:0000313" key="9">
    <source>
        <dbReference type="EMBL" id="EEG30611.1"/>
    </source>
</evidence>
<evidence type="ECO:0000256" key="6">
    <source>
        <dbReference type="ARBA" id="ARBA00023163"/>
    </source>
</evidence>
<dbReference type="InterPro" id="IPR036977">
    <property type="entry name" value="DNA_primase_Znf_CHC2"/>
</dbReference>
<dbReference type="GO" id="GO:0003677">
    <property type="term" value="F:DNA binding"/>
    <property type="evidence" value="ECO:0007669"/>
    <property type="project" value="InterPro"/>
</dbReference>
<feature type="domain" description="Toprim" evidence="7">
    <location>
        <begin position="200"/>
        <end position="282"/>
    </location>
</feature>
<evidence type="ECO:0000256" key="1">
    <source>
        <dbReference type="ARBA" id="ARBA00022478"/>
    </source>
</evidence>
<dbReference type="AlphaFoldDB" id="C0ED98"/>
<evidence type="ECO:0000256" key="4">
    <source>
        <dbReference type="ARBA" id="ARBA00022695"/>
    </source>
</evidence>
<dbReference type="SUPFAM" id="SSF56731">
    <property type="entry name" value="DNA primase core"/>
    <property type="match status" value="1"/>
</dbReference>
<dbReference type="GO" id="GO:0003678">
    <property type="term" value="F:DNA helicase activity"/>
    <property type="evidence" value="ECO:0007669"/>
    <property type="project" value="InterPro"/>
</dbReference>
<reference evidence="9 10" key="1">
    <citation type="submission" date="2009-01" db="EMBL/GenBank/DDBJ databases">
        <authorList>
            <person name="Fulton L."/>
            <person name="Clifton S."/>
            <person name="Fulton B."/>
            <person name="Xu J."/>
            <person name="Minx P."/>
            <person name="Pepin K.H."/>
            <person name="Johnson M."/>
            <person name="Bhonagiri V."/>
            <person name="Nash W.E."/>
            <person name="Mardis E.R."/>
            <person name="Wilson R.K."/>
        </authorList>
    </citation>
    <scope>NUCLEOTIDE SEQUENCE [LARGE SCALE GENOMIC DNA]</scope>
    <source>
        <strain evidence="9 10">DSM 5476</strain>
    </source>
</reference>
<dbReference type="InterPro" id="IPR007694">
    <property type="entry name" value="DNA_helicase_DnaB-like_C"/>
</dbReference>
<name>C0ED98_9FIRM</name>
<dbReference type="Gene3D" id="3.90.580.10">
    <property type="entry name" value="Zinc finger, CHC2-type domain"/>
    <property type="match status" value="1"/>
</dbReference>
<sequence length="635" mass="70299">MNREQNKEWVKSQCGAYLQNKGIDLNKPFRCLNPQHEDRHPSMRFDPARNKAHCFACGADYDIYDLIGIDYGLSEPAQIFRKADELFHLTATPSFFTLRKHSEPQQDDPYLEACCRKAAATDYFARRGLSAGIIERFRLGYDPAFRTQEGGSPAVWRAAIVPTGRGCYLARNLDSKGKDDRIRKRGGSPLFAYESLEGETPVFVVEGEFDALSVYEAGGEAVGLGSTANVPQLVKLCRVSPPACPLILSLDNDEEGEKAAARLEEELGALGVKTVRANIAGEYKDANEALTAEREAFCAAVRHAVEQAEGLEELERQKEREEYLATSAGSHLQEFLDGIAASVDTPCIPTGFPKLDEMLDGGLYEGLYCIGAITSLGKTTFAMQLADQVARAGKDVVIFSLEMARSELMAKSVSRLTLFHAEHPRDAKTARGITDGRRYAGYRPEERALIRRAVEAYSSYAGNLFLHEGMGEIGAAQVRETVERHIRLTGRTPVVLVDYLQLLAPWDIRASDKQNTDRAVLELKRISRDCKTPVLAVSSFNRQNYGQAVTMEAFKESGAIEYSSDVLIGLQAKGAGTEGFRIDEAKRRDPREIELKILKNRNGPTGGTVAFSYYPLFNFFQEEGTAMADYLMENG</sequence>
<dbReference type="GO" id="GO:0008270">
    <property type="term" value="F:zinc ion binding"/>
    <property type="evidence" value="ECO:0007669"/>
    <property type="project" value="InterPro"/>
</dbReference>
<dbReference type="eggNOG" id="COG0358">
    <property type="taxonomic scope" value="Bacteria"/>
</dbReference>
<gene>
    <name evidence="9" type="ORF">CLOSTMETH_01824</name>
</gene>
<dbReference type="GO" id="GO:0005829">
    <property type="term" value="C:cytosol"/>
    <property type="evidence" value="ECO:0007669"/>
    <property type="project" value="TreeGrafter"/>
</dbReference>
<dbReference type="Pfam" id="PF13155">
    <property type="entry name" value="Toprim_2"/>
    <property type="match status" value="1"/>
</dbReference>
<dbReference type="PANTHER" id="PTHR30153">
    <property type="entry name" value="REPLICATIVE DNA HELICASE DNAB"/>
    <property type="match status" value="1"/>
</dbReference>
<keyword evidence="3" id="KW-0808">Transferase</keyword>
<dbReference type="InterPro" id="IPR006171">
    <property type="entry name" value="TOPRIM_dom"/>
</dbReference>
<keyword evidence="4" id="KW-0548">Nucleotidyltransferase</keyword>
<evidence type="ECO:0000256" key="5">
    <source>
        <dbReference type="ARBA" id="ARBA00022705"/>
    </source>
</evidence>
<dbReference type="SUPFAM" id="SSF52540">
    <property type="entry name" value="P-loop containing nucleoside triphosphate hydrolases"/>
    <property type="match status" value="1"/>
</dbReference>
<dbReference type="GO" id="GO:1990077">
    <property type="term" value="C:primosome complex"/>
    <property type="evidence" value="ECO:0007669"/>
    <property type="project" value="UniProtKB-KW"/>
</dbReference>
<dbReference type="InterPro" id="IPR034154">
    <property type="entry name" value="TOPRIM_DnaG/twinkle"/>
</dbReference>
<dbReference type="GO" id="GO:0006269">
    <property type="term" value="P:DNA replication, synthesis of primer"/>
    <property type="evidence" value="ECO:0007669"/>
    <property type="project" value="UniProtKB-KW"/>
</dbReference>
<dbReference type="CDD" id="cd01029">
    <property type="entry name" value="TOPRIM_primases"/>
    <property type="match status" value="1"/>
</dbReference>
<protein>
    <submittedName>
        <fullName evidence="9">Toprim domain protein</fullName>
    </submittedName>
</protein>
<keyword evidence="5" id="KW-0235">DNA replication</keyword>
<dbReference type="STRING" id="537013.CLOSTMETH_01824"/>
<dbReference type="Pfam" id="PF03796">
    <property type="entry name" value="DnaB_C"/>
    <property type="match status" value="1"/>
</dbReference>
<dbReference type="PROSITE" id="PS50880">
    <property type="entry name" value="TOPRIM"/>
    <property type="match status" value="1"/>
</dbReference>
<proteinExistence type="predicted"/>
<dbReference type="Proteomes" id="UP000003340">
    <property type="component" value="Unassembled WGS sequence"/>
</dbReference>
<dbReference type="PROSITE" id="PS51199">
    <property type="entry name" value="SF4_HELICASE"/>
    <property type="match status" value="1"/>
</dbReference>
<evidence type="ECO:0000256" key="2">
    <source>
        <dbReference type="ARBA" id="ARBA00022515"/>
    </source>
</evidence>
<dbReference type="SMART" id="SM00493">
    <property type="entry name" value="TOPRIM"/>
    <property type="match status" value="1"/>
</dbReference>
<keyword evidence="6" id="KW-0804">Transcription</keyword>
<dbReference type="PANTHER" id="PTHR30153:SF2">
    <property type="entry name" value="REPLICATIVE DNA HELICASE"/>
    <property type="match status" value="1"/>
</dbReference>
<feature type="domain" description="SF4 helicase" evidence="8">
    <location>
        <begin position="341"/>
        <end position="627"/>
    </location>
</feature>
<evidence type="ECO:0000259" key="7">
    <source>
        <dbReference type="PROSITE" id="PS50880"/>
    </source>
</evidence>
<accession>C0ED98</accession>
<organism evidence="9 10">
    <name type="scientific">[Clostridium] methylpentosum DSM 5476</name>
    <dbReference type="NCBI Taxonomy" id="537013"/>
    <lineage>
        <taxon>Bacteria</taxon>
        <taxon>Bacillati</taxon>
        <taxon>Bacillota</taxon>
        <taxon>Clostridia</taxon>
        <taxon>Eubacteriales</taxon>
        <taxon>Oscillospiraceae</taxon>
        <taxon>Oscillospiraceae incertae sedis</taxon>
    </lineage>
</organism>